<dbReference type="STRING" id="1588748.HMPREF3182_01287"/>
<dbReference type="EMBL" id="LSDT01000046">
    <property type="protein sequence ID" value="KXB90532.1"/>
    <property type="molecule type" value="Genomic_DNA"/>
</dbReference>
<reference evidence="2" key="1">
    <citation type="submission" date="2016-01" db="EMBL/GenBank/DDBJ databases">
        <authorList>
            <person name="Mitreva M."/>
            <person name="Pepin K.H."/>
            <person name="Mihindukulasuriya K.A."/>
            <person name="Fulton R."/>
            <person name="Fronick C."/>
            <person name="O'Laughlin M."/>
            <person name="Miner T."/>
            <person name="Herter B."/>
            <person name="Rosa B.A."/>
            <person name="Cordes M."/>
            <person name="Tomlinson C."/>
            <person name="Wollam A."/>
            <person name="Palsikar V.B."/>
            <person name="Mardis E.R."/>
            <person name="Wilson R.K."/>
        </authorList>
    </citation>
    <scope>NUCLEOTIDE SEQUENCE [LARGE SCALE GENOMIC DNA]</scope>
    <source>
        <strain evidence="2">KA00182</strain>
    </source>
</reference>
<name>A0A134CEB1_9FIRM</name>
<proteinExistence type="predicted"/>
<keyword evidence="2" id="KW-1185">Reference proteome</keyword>
<evidence type="ECO:0000313" key="2">
    <source>
        <dbReference type="Proteomes" id="UP000070160"/>
    </source>
</evidence>
<sequence length="50" mass="6199">MPNLKHKTFPLYQKSVYFTYIEIDFFRALVYNNMIKFYFYPMQGEIVHVI</sequence>
<gene>
    <name evidence="1" type="ORF">HMPREF3182_01287</name>
</gene>
<dbReference type="Proteomes" id="UP000070160">
    <property type="component" value="Unassembled WGS sequence"/>
</dbReference>
<comment type="caution">
    <text evidence="1">The sequence shown here is derived from an EMBL/GenBank/DDBJ whole genome shotgun (WGS) entry which is preliminary data.</text>
</comment>
<organism evidence="1 2">
    <name type="scientific">Megasphaera hutchinsoni</name>
    <dbReference type="NCBI Taxonomy" id="1588748"/>
    <lineage>
        <taxon>Bacteria</taxon>
        <taxon>Bacillati</taxon>
        <taxon>Bacillota</taxon>
        <taxon>Negativicutes</taxon>
        <taxon>Veillonellales</taxon>
        <taxon>Veillonellaceae</taxon>
        <taxon>Megasphaera</taxon>
    </lineage>
</organism>
<accession>A0A134CEB1</accession>
<dbReference type="AlphaFoldDB" id="A0A134CEB1"/>
<protein>
    <submittedName>
        <fullName evidence="1">Uncharacterized protein</fullName>
    </submittedName>
</protein>
<evidence type="ECO:0000313" key="1">
    <source>
        <dbReference type="EMBL" id="KXB90532.1"/>
    </source>
</evidence>